<feature type="compositionally biased region" description="Basic and acidic residues" evidence="3">
    <location>
        <begin position="4300"/>
        <end position="4335"/>
    </location>
</feature>
<dbReference type="InterPro" id="IPR013087">
    <property type="entry name" value="Znf_C2H2_type"/>
</dbReference>
<feature type="compositionally biased region" description="Polar residues" evidence="3">
    <location>
        <begin position="1971"/>
        <end position="1981"/>
    </location>
</feature>
<feature type="compositionally biased region" description="Basic and acidic residues" evidence="3">
    <location>
        <begin position="1722"/>
        <end position="1731"/>
    </location>
</feature>
<feature type="compositionally biased region" description="Basic residues" evidence="3">
    <location>
        <begin position="4604"/>
        <end position="4614"/>
    </location>
</feature>
<keyword evidence="1" id="KW-0862">Zinc</keyword>
<proteinExistence type="predicted"/>
<feature type="compositionally biased region" description="Low complexity" evidence="3">
    <location>
        <begin position="419"/>
        <end position="432"/>
    </location>
</feature>
<feature type="compositionally biased region" description="Low complexity" evidence="3">
    <location>
        <begin position="1176"/>
        <end position="1188"/>
    </location>
</feature>
<feature type="compositionally biased region" description="Polar residues" evidence="3">
    <location>
        <begin position="4429"/>
        <end position="4438"/>
    </location>
</feature>
<feature type="region of interest" description="Disordered" evidence="3">
    <location>
        <begin position="93"/>
        <end position="135"/>
    </location>
</feature>
<feature type="compositionally biased region" description="Basic and acidic residues" evidence="3">
    <location>
        <begin position="3053"/>
        <end position="3076"/>
    </location>
</feature>
<evidence type="ECO:0000256" key="2">
    <source>
        <dbReference type="SAM" id="Coils"/>
    </source>
</evidence>
<feature type="compositionally biased region" description="Acidic residues" evidence="3">
    <location>
        <begin position="4207"/>
        <end position="4216"/>
    </location>
</feature>
<feature type="region of interest" description="Disordered" evidence="3">
    <location>
        <begin position="4083"/>
        <end position="4121"/>
    </location>
</feature>
<feature type="region of interest" description="Disordered" evidence="3">
    <location>
        <begin position="3040"/>
        <end position="3211"/>
    </location>
</feature>
<dbReference type="OrthoDB" id="6382392at2759"/>
<feature type="compositionally biased region" description="Polar residues" evidence="3">
    <location>
        <begin position="3158"/>
        <end position="3167"/>
    </location>
</feature>
<feature type="compositionally biased region" description="Basic residues" evidence="3">
    <location>
        <begin position="614"/>
        <end position="623"/>
    </location>
</feature>
<feature type="compositionally biased region" description="Basic and acidic residues" evidence="3">
    <location>
        <begin position="2692"/>
        <end position="2718"/>
    </location>
</feature>
<feature type="region of interest" description="Disordered" evidence="3">
    <location>
        <begin position="515"/>
        <end position="677"/>
    </location>
</feature>
<feature type="compositionally biased region" description="Basic residues" evidence="3">
    <location>
        <begin position="3727"/>
        <end position="3737"/>
    </location>
</feature>
<feature type="region of interest" description="Disordered" evidence="3">
    <location>
        <begin position="4203"/>
        <end position="4237"/>
    </location>
</feature>
<evidence type="ECO:0000256" key="3">
    <source>
        <dbReference type="SAM" id="MobiDB-lite"/>
    </source>
</evidence>
<feature type="region of interest" description="Disordered" evidence="3">
    <location>
        <begin position="302"/>
        <end position="457"/>
    </location>
</feature>
<feature type="region of interest" description="Disordered" evidence="3">
    <location>
        <begin position="4540"/>
        <end position="4572"/>
    </location>
</feature>
<feature type="coiled-coil region" evidence="2">
    <location>
        <begin position="4245"/>
        <end position="4272"/>
    </location>
</feature>
<feature type="region of interest" description="Disordered" evidence="3">
    <location>
        <begin position="2080"/>
        <end position="2130"/>
    </location>
</feature>
<feature type="region of interest" description="Disordered" evidence="3">
    <location>
        <begin position="3888"/>
        <end position="3920"/>
    </location>
</feature>
<dbReference type="InterPro" id="IPR017956">
    <property type="entry name" value="AT_hook_DNA-bd_motif"/>
</dbReference>
<feature type="compositionally biased region" description="Basic and acidic residues" evidence="3">
    <location>
        <begin position="4224"/>
        <end position="4234"/>
    </location>
</feature>
<dbReference type="Proteomes" id="UP000036403">
    <property type="component" value="Unassembled WGS sequence"/>
</dbReference>
<feature type="compositionally biased region" description="Basic and acidic residues" evidence="3">
    <location>
        <begin position="741"/>
        <end position="775"/>
    </location>
</feature>
<feature type="compositionally biased region" description="Polar residues" evidence="3">
    <location>
        <begin position="1732"/>
        <end position="1741"/>
    </location>
</feature>
<feature type="region of interest" description="Disordered" evidence="3">
    <location>
        <begin position="1722"/>
        <end position="1741"/>
    </location>
</feature>
<feature type="compositionally biased region" description="Polar residues" evidence="3">
    <location>
        <begin position="776"/>
        <end position="798"/>
    </location>
</feature>
<feature type="region of interest" description="Disordered" evidence="3">
    <location>
        <begin position="1176"/>
        <end position="1197"/>
    </location>
</feature>
<feature type="region of interest" description="Disordered" evidence="3">
    <location>
        <begin position="699"/>
        <end position="911"/>
    </location>
</feature>
<feature type="compositionally biased region" description="Basic and acidic residues" evidence="3">
    <location>
        <begin position="2301"/>
        <end position="2347"/>
    </location>
</feature>
<feature type="compositionally biased region" description="Polar residues" evidence="3">
    <location>
        <begin position="865"/>
        <end position="879"/>
    </location>
</feature>
<feature type="compositionally biased region" description="Polar residues" evidence="3">
    <location>
        <begin position="4400"/>
        <end position="4413"/>
    </location>
</feature>
<feature type="compositionally biased region" description="Basic residues" evidence="3">
    <location>
        <begin position="93"/>
        <end position="108"/>
    </location>
</feature>
<feature type="compositionally biased region" description="Polar residues" evidence="3">
    <location>
        <begin position="530"/>
        <end position="544"/>
    </location>
</feature>
<feature type="compositionally biased region" description="Acidic residues" evidence="3">
    <location>
        <begin position="3272"/>
        <end position="3292"/>
    </location>
</feature>
<dbReference type="GO" id="GO:0003677">
    <property type="term" value="F:DNA binding"/>
    <property type="evidence" value="ECO:0007669"/>
    <property type="project" value="InterPro"/>
</dbReference>
<feature type="compositionally biased region" description="Basic and acidic residues" evidence="3">
    <location>
        <begin position="3202"/>
        <end position="3211"/>
    </location>
</feature>
<feature type="region of interest" description="Disordered" evidence="3">
    <location>
        <begin position="1584"/>
        <end position="1624"/>
    </location>
</feature>
<gene>
    <name evidence="5" type="ORF">RF55_1099</name>
</gene>
<feature type="compositionally biased region" description="Basic residues" evidence="3">
    <location>
        <begin position="4443"/>
        <end position="4459"/>
    </location>
</feature>
<comment type="caution">
    <text evidence="5">The sequence shown here is derived from an EMBL/GenBank/DDBJ whole genome shotgun (WGS) entry which is preliminary data.</text>
</comment>
<sequence>MEDHKASTHPRVLCSHFELTDDQREHYKHLYLPGQSAPTDEARDEALAETVCTKCTKSCLSVAELHRHMLECGGDHAWLLGLTGSGKRKCKWRPFGSRSRRRRQRGMKRNIQNSQTQPRIVNAEQRPKEKQTPTGPRKIFRYRMLCEAAVNNHTNLFSGESIQKMLANLPAKRATRKVLQDNAMRSQGKLRNVQTRTRPRIIGDNSSVSRISRNKAALRNKLLKNAKSIQRNRCRSDNITAVIESVVKKCHETEKRLDGDGNRNTETEDEDKKDAKEINEVFLAGKALDSDDKVVRPKVVGRPKLFGKKGNMKTKTTNSSNNSQFQDKDGDKLANLKAKGKSAKFKSSATSSETKSDAKGEETSSPKNTPKNSKTTSRTADKYDISPGSKRISTVLGIRGKSKSTQGTLKRKRSVDPTASSLKASLKAKSQLRTQDGKFARNPNKESPAKSSELKIDDGKHKAFNSFEIKLLKSKTIQKLKKAEVRLPRRITRLSSDSDKMPTLEPVVQIVSSNEEYADKSTNDLPILSPVTSGSLQDQKTLRTSAKYVLKEKEGNTEANTDREVAPEKSTKEQKPTRGRKPKQEPKDTAKRKEVEIVGENEISKNSSMMLKERRARNRKSLHIKNINNGENSKEETSKGEAIAKKDSKPKKEETTKETRSNSRTKIEKDSMKLPDIPFEVKKLLGSASKEDLLNTLEIASNDTGSKRNLRQSTPRSKTLQASDKNPRELDDELDSSKGAGKREKIEAIRKSSRKNVEKKDDEKMVKTINLEKDSTNNAIVKATNNLAQNERSQQNKRANAKTKEIDSTDIEDKIDSRQTRRSLIDAKSESSSEVASGNSQKGSGLSGKRRSRNKSVDEAEETNTHAIQKQNNSENVTPSEEEAQKKEEFEEAIDKNETEGDGNNSDDRDSMMVNLSLSHLQSETSNLSIDSGKENSLETSVNVHNKLKVARPKKTWGARRERSSRKRSLNNVIGILTEGINIPVEQSVQVLTVQTSLDNPDRVTRNGSAQQPVGGEDNVIADVSVDSAFSELSVLARNEQESAENEVIATNADDNHRADDEKNARPCIDNAQDENAFTDQTDVSSKVSTAKVHSPANDIILDLSRRKPKGKGSFLEKIVSKIAKQKDALLEGEVGSLLDNAADELTSILNEVGPALADNAECANFGEVSYASKNENNESITSTSSEKPPIIATSENRSLENDITNIKNAASERSTDLLMIQDNLEENLATRTQSKNQIKVNDVLDVEIKDNYVVDRQVSDTMRSVEESQVESCENKSATNEEAIIPMEIPDETPSSLTDTLTEISISSITTQKLSVEKFEKKESGVKSRRKSSKRSLEDASWPKKSKRKSLEVVEELAEKNMQKELRLDDIIASIPKQKDTFNVGHELVEKEGETMKISKIDAEGEKFQHSESKTIKDLELSSLEKILAEDDESNLEKFANLPEAAYEEANELTANLEEAVDKIIFDREAVEANYRAIELIEKSIEFSTLSLKKTVKSEKSTDRTKKKNQTEDASESSYRRTSKRKSQSLSDVLQTSVKPINEKLLSHKGDSVEFTGEKSMKVETINENLDASLEKSLYTMQTTSNKREETQNADNLTSSKTTKKHGTKKKSLADEHLALPEDEPAEVASKFNEESNVADSNEQLSASLEHFKVPEVKDLLQSVKKRGPRKKLLPEDNRCNGESVSEEPRINEELAEVSEISNLIEKVEEQVKCKKHIVREQSSTKKLERSTSSGSIGLTPSLVKTRSMFKKKTQLSSEDLAVSSIRSQDAESTDDLSESSCVSESSYFRKKRFAKRKKKEENVAGDNERTDSIVLKSDKENSNKKMQKAKSLLDEHLDLSDVDDIDIPMDIQASLENTKALENIEQQFELAEKSVALENEDADDKPVADESAKEDATTEQSVSNNYDSPDDPITPKKRAAGNFVVVHTKTGEILIVEKRKKLTKEAARFFCDVCATSFTRKSSLKKHTLSQSHLSQMTKSTKDKIESINNSTSENAKEIDDKEKSDQVSDRDAKSVSDDARSHEVTQNSLESNESYAPYGASTESLVNLGVTRQETLEDKLLDEEICKITENMSHDEYVLTDQVTPEEPMSSSTPIKQIQKKQEESGRGRNGEKKRNKSKKKNLAEEHLLLDSPGLEESKFNSNELLNSVNNLVRDSSSPSCEHSSTKEMVQTVKETKDVPEEIQLMDSAETKKEVESIVKSLNDEIDSSKLSLCDTDMKDEQHMESTRTTRSALRKSCKIDNDRKEENETSTEMTRLRPRRSKNIIQHYEESDVEADIYFMDASLEINNDEIENSYDPQKRQNETEGEMSKDALQEMTHADIKNKNSQEVAEVAKSKSDSINDTKKRKRGRPRLKDRIISNSSVTSTHAELEVNENDVVATSSFEESKIKDQKLISHTKERLDEVGKPSYIDANIQPPKRSRGRPRKNPVQIANNFLIQAEDSSVSESMKSKCNEVREETGQIESEMLLSEEAASITLVNSLASNVESLPAGEDHRESNLSETKRDGLKVEENGIRFTKVNTSDNQSVQKIESTNNIADTILVKDCDMLSFNVSSEENKAVDTLMLSERNEVCADDAKYTSENKSDYNDTSANILTSSTAESLAEFSSQIIEKVPTTTDDLKSVESIRTIGLESFEIQKLPNISEEEQTKSGEEVEIFQEETKLVSESEDSEDEVTDDKSLPITNPRELLVEKTIDDLENDSIRDKRTTRLESSSKRLSGSSQSAGKERETSRRKSKASRSRRKKVTVTKVAELSSDSENEVDRIESASSSKSKIVKSVFGRVFGGEKADKVKEVLNDWVSRSEDDSDISRSASEARSCLRGPTKISENGHKKKRHSGILTSSDTKKDTEPSPRKKGNDKGNNIEVHGKLKNRKKREKDLNTMPEDRIESLSPVNPAKRRHRESKIRADERILRTFDDESLILSEGDEDVNEIKETSSQFDDDYLSNKDDELERYHEEEWNEERTKDRNSISADWGNLRLGHDAYGKSKNSSSYRKKQDTNARNERSSSPSQFNMFKCRRRESKIKAGERIWKALDNETSSCLSDDQDLNETRKNFKERESGFHESRDVDRPNNSKSVKHKDDDTWKDISLINQEQIEAQNIRGRSRKDSNNRKKQNFNAIGIGKTKTDNMISKNSDNDSSIALRNQKTEDETQNEQTIRSTSESRNRPKNLTVKDNTYESFADINHQSTNSRKSKKGTANEDWKRSMKSLEFDQEDLAKDDQLMKKEIRHRHEVSAMLSRSCSNLAGPTVKDQFVDLDGNSQAIRESDNDDNNDEEEEQEDDDDDDDNDLGRRRMSPFYACEIPRDSSIDSSSNNEEDEDEDGEEDEEERMTHEDNSRKTNPSEFSGEKIVIRSPSSGHRSDVVTIAPTDAIEDNALDVPREIESTTEPRQGKILNFDEELFVECCSRLKATSENELRGAKKIKLDHTESYHRRDDQPQGFRVNRDRWRDVESQNSLGSLLESVNQLLGDEMCNSYDRSYRTRGSEQSSRSASPDASRVDNLGYEDSLDVAFQHNNKLRDKIQQRMRESENLIASTFGQKIDDHPGDDKRGSVGNSYSSSIHEHEQLSTSIATNRERAPSPGHKNKVNSTLGGLLDKALSNLLHSNGKHDHNGSAPMKLLAELACARAPTSTSPEDTTNSGKNHQSVKMVAAAVAAAAAAAATATKDTSDLSKKPTKGSTVTSKTSPMKKTRNPIKELFERKKEINDRKEQERSKATLELNVHKPRKPKRGKKQQQQEFPLIRRNELYGGLMEKKKRRDSFDRKGESERIKDVYEFDEEESQTAPTLGSVMSYRSQVDKSYETNWPKKDIDGDLGAALENGKTNYIADTKLDAIIDRKFQELEKFAPKTKGALKSFQSEEQQQQQQVADAIIGPMDDFVERKQQRLKRLEQSVKQPSKLKKRGKSPKKRTRNAWYENDSSDEFRTAAKAEDVGVGISKSQRACSKGKQNLFAELSSTSSESEYEREDDVDYAIANEQQPPSSRSRKNLKKQLDIDIDEMNCDQHIIKESKFDNEDQIANCDWQNQVAQKNAIKKDYDVAKSESEMSDRSLVIDERKTIDEGRNSDDDADNQYERTFELEDLYREDSSETETEVEGNDRREEPTSTAEEAKNRIGTQALDEENATLQTNVKDDYAPENELIPLEEALDFLDRHEKLEKSENIRLKVQIENDSINGTINTVNEASNDGIIIMEKENNLDHTEAQDEKEELDDDVPALPEKLSSNEKPQKESDNNLPLHVFLSRKVQESKKRKQQQQLDKLREEQERILMDFQPTRRQRKCAIGKQGLLAEISSSDEESYARDNSKRGHDHDKSRKKRELKEKRKERYLEKKHEQMIAKEQKAIEEEILREVGKRKILAQSIDVDIALNIDAGETKLVSGQVHKKKYQSKEKQRKSGDENSAQHTTNQSPLGSSEDIRNNLKPVFPSAESTIENNGHLSISSKRKKLSKSPARLKKIPKLGENGKIPASKRNKESTAEKCKKTSASNNKDSKERRSSSGKRDSDDEELKTTKSWNKVEEGVGVAIGRRKRTAALQLYYWSSSSDEEEAPEPVLMPEEEEDDRQEQHGWIVGDSHKRMITMLAMEKQQKEKRRRSEDEFESGKTKSKKHRNSTS</sequence>
<feature type="region of interest" description="Disordered" evidence="3">
    <location>
        <begin position="3248"/>
        <end position="3371"/>
    </location>
</feature>
<feature type="domain" description="C2H2-type" evidence="4">
    <location>
        <begin position="1951"/>
        <end position="1980"/>
    </location>
</feature>
<feature type="compositionally biased region" description="Polar residues" evidence="3">
    <location>
        <begin position="835"/>
        <end position="844"/>
    </location>
</feature>
<feature type="compositionally biased region" description="Basic and acidic residues" evidence="3">
    <location>
        <begin position="354"/>
        <end position="364"/>
    </location>
</feature>
<feature type="region of interest" description="Disordered" evidence="3">
    <location>
        <begin position="2801"/>
        <end position="2907"/>
    </location>
</feature>
<feature type="compositionally biased region" description="Low complexity" evidence="3">
    <location>
        <begin position="313"/>
        <end position="323"/>
    </location>
</feature>
<feature type="region of interest" description="Disordered" evidence="3">
    <location>
        <begin position="3483"/>
        <end position="3504"/>
    </location>
</feature>
<feature type="compositionally biased region" description="Basic and acidic residues" evidence="3">
    <location>
        <begin position="4099"/>
        <end position="4115"/>
    </location>
</feature>
<feature type="compositionally biased region" description="Basic and acidic residues" evidence="3">
    <location>
        <begin position="435"/>
        <end position="457"/>
    </location>
</feature>
<organism evidence="5 6">
    <name type="scientific">Lasius niger</name>
    <name type="common">Black garden ant</name>
    <dbReference type="NCBI Taxonomy" id="67767"/>
    <lineage>
        <taxon>Eukaryota</taxon>
        <taxon>Metazoa</taxon>
        <taxon>Ecdysozoa</taxon>
        <taxon>Arthropoda</taxon>
        <taxon>Hexapoda</taxon>
        <taxon>Insecta</taxon>
        <taxon>Pterygota</taxon>
        <taxon>Neoptera</taxon>
        <taxon>Endopterygota</taxon>
        <taxon>Hymenoptera</taxon>
        <taxon>Apocrita</taxon>
        <taxon>Aculeata</taxon>
        <taxon>Formicoidea</taxon>
        <taxon>Formicidae</taxon>
        <taxon>Formicinae</taxon>
        <taxon>Lasius</taxon>
        <taxon>Lasius</taxon>
    </lineage>
</organism>
<feature type="compositionally biased region" description="Polar residues" evidence="3">
    <location>
        <begin position="365"/>
        <end position="378"/>
    </location>
</feature>
<dbReference type="PROSITE" id="PS50157">
    <property type="entry name" value="ZINC_FINGER_C2H2_2"/>
    <property type="match status" value="1"/>
</dbReference>
<accession>A0A0J7L6Q1</accession>
<feature type="region of interest" description="Disordered" evidence="3">
    <location>
        <begin position="4584"/>
        <end position="4614"/>
    </location>
</feature>
<feature type="compositionally biased region" description="Basic residues" evidence="3">
    <location>
        <begin position="3901"/>
        <end position="3915"/>
    </location>
</feature>
<feature type="compositionally biased region" description="Basic residues" evidence="3">
    <location>
        <begin position="1603"/>
        <end position="1612"/>
    </location>
</feature>
<keyword evidence="2" id="KW-0175">Coiled coil</keyword>
<feature type="compositionally biased region" description="Basic and acidic residues" evidence="3">
    <location>
        <begin position="883"/>
        <end position="899"/>
    </location>
</feature>
<feature type="compositionally biased region" description="Basic and acidic residues" evidence="3">
    <location>
        <begin position="1801"/>
        <end position="1825"/>
    </location>
</feature>
<feature type="compositionally biased region" description="Basic and acidic residues" evidence="3">
    <location>
        <begin position="4389"/>
        <end position="4399"/>
    </location>
</feature>
<feature type="region of interest" description="Disordered" evidence="3">
    <location>
        <begin position="4295"/>
        <end position="4335"/>
    </location>
</feature>
<feature type="compositionally biased region" description="Basic and acidic residues" evidence="3">
    <location>
        <begin position="3698"/>
        <end position="3720"/>
    </location>
</feature>
<feature type="compositionally biased region" description="Polar residues" evidence="3">
    <location>
        <begin position="3681"/>
        <end position="3690"/>
    </location>
</feature>
<feature type="compositionally biased region" description="Polar residues" evidence="3">
    <location>
        <begin position="1900"/>
        <end position="1909"/>
    </location>
</feature>
<evidence type="ECO:0000313" key="6">
    <source>
        <dbReference type="Proteomes" id="UP000036403"/>
    </source>
</evidence>
<feature type="region of interest" description="Disordered" evidence="3">
    <location>
        <begin position="2926"/>
        <end position="3023"/>
    </location>
</feature>
<protein>
    <submittedName>
        <fullName evidence="5">Microtubule-associated protein futsch-like protein</fullName>
    </submittedName>
</protein>
<feature type="compositionally biased region" description="Polar residues" evidence="3">
    <location>
        <begin position="711"/>
        <end position="724"/>
    </location>
</feature>
<dbReference type="PaxDb" id="67767-A0A0J7L6Q1"/>
<dbReference type="EMBL" id="LBMM01000366">
    <property type="protein sequence ID" value="KMQ99190.1"/>
    <property type="molecule type" value="Genomic_DNA"/>
</dbReference>
<reference evidence="5 6" key="1">
    <citation type="submission" date="2015-04" db="EMBL/GenBank/DDBJ databases">
        <title>Lasius niger genome sequencing.</title>
        <authorList>
            <person name="Konorov E.A."/>
            <person name="Nikitin M.A."/>
            <person name="Kirill M.V."/>
            <person name="Chang P."/>
        </authorList>
    </citation>
    <scope>NUCLEOTIDE SEQUENCE [LARGE SCALE GENOMIC DNA]</scope>
    <source>
        <tissue evidence="5">Whole</tissue>
    </source>
</reference>
<keyword evidence="1" id="KW-0479">Metal-binding</keyword>
<feature type="compositionally biased region" description="Basic and acidic residues" evidence="3">
    <location>
        <begin position="802"/>
        <end position="831"/>
    </location>
</feature>
<feature type="compositionally biased region" description="Acidic residues" evidence="3">
    <location>
        <begin position="4544"/>
        <end position="4563"/>
    </location>
</feature>
<feature type="region of interest" description="Disordered" evidence="3">
    <location>
        <begin position="1324"/>
        <end position="1343"/>
    </location>
</feature>
<evidence type="ECO:0000313" key="5">
    <source>
        <dbReference type="EMBL" id="KMQ99190.1"/>
    </source>
</evidence>
<feature type="compositionally biased region" description="Polar residues" evidence="3">
    <location>
        <begin position="3489"/>
        <end position="3498"/>
    </location>
</feature>
<feature type="compositionally biased region" description="Basic and acidic residues" evidence="3">
    <location>
        <begin position="2103"/>
        <end position="2116"/>
    </location>
</feature>
<feature type="compositionally biased region" description="Polar residues" evidence="3">
    <location>
        <begin position="3177"/>
        <end position="3195"/>
    </location>
</feature>
<dbReference type="STRING" id="67767.A0A0J7L6Q1"/>
<feature type="compositionally biased region" description="Polar residues" evidence="3">
    <location>
        <begin position="110"/>
        <end position="119"/>
    </location>
</feature>
<dbReference type="SMART" id="SM00355">
    <property type="entry name" value="ZnF_C2H2"/>
    <property type="match status" value="2"/>
</dbReference>
<feature type="compositionally biased region" description="Acidic residues" evidence="3">
    <location>
        <begin position="3319"/>
        <end position="3333"/>
    </location>
</feature>
<feature type="compositionally biased region" description="Basic and acidic residues" evidence="3">
    <location>
        <begin position="1997"/>
        <end position="2026"/>
    </location>
</feature>
<dbReference type="GO" id="GO:0008270">
    <property type="term" value="F:zinc ion binding"/>
    <property type="evidence" value="ECO:0007669"/>
    <property type="project" value="UniProtKB-KW"/>
</dbReference>
<feature type="region of interest" description="Disordered" evidence="3">
    <location>
        <begin position="1879"/>
        <end position="1919"/>
    </location>
</feature>
<feature type="compositionally biased region" description="Basic residues" evidence="3">
    <location>
        <begin position="302"/>
        <end position="312"/>
    </location>
</feature>
<name>A0A0J7L6Q1_LASNI</name>
<feature type="region of interest" description="Disordered" evidence="3">
    <location>
        <begin position="1497"/>
        <end position="1535"/>
    </location>
</feature>
<feature type="compositionally biased region" description="Basic and acidic residues" evidence="3">
    <location>
        <begin position="2847"/>
        <end position="2862"/>
    </location>
</feature>
<feature type="compositionally biased region" description="Polar residues" evidence="3">
    <location>
        <begin position="3132"/>
        <end position="3149"/>
    </location>
</feature>
<keyword evidence="1" id="KW-0863">Zinc-finger</keyword>
<keyword evidence="6" id="KW-1185">Reference proteome</keyword>
<feature type="region of interest" description="Disordered" evidence="3">
    <location>
        <begin position="2293"/>
        <end position="2364"/>
    </location>
</feature>
<dbReference type="PROSITE" id="PS00028">
    <property type="entry name" value="ZINC_FINGER_C2H2_1"/>
    <property type="match status" value="1"/>
</dbReference>
<feature type="region of interest" description="Disordered" evidence="3">
    <location>
        <begin position="4376"/>
        <end position="4520"/>
    </location>
</feature>
<feature type="compositionally biased region" description="Basic and acidic residues" evidence="3">
    <location>
        <begin position="4472"/>
        <end position="4482"/>
    </location>
</feature>
<feature type="compositionally biased region" description="Basic and acidic residues" evidence="3">
    <location>
        <begin position="1886"/>
        <end position="1898"/>
    </location>
</feature>
<feature type="compositionally biased region" description="Basic and acidic residues" evidence="3">
    <location>
        <begin position="4490"/>
        <end position="4504"/>
    </location>
</feature>
<feature type="compositionally biased region" description="Basic and acidic residues" evidence="3">
    <location>
        <begin position="549"/>
        <end position="596"/>
    </location>
</feature>
<feature type="compositionally biased region" description="Basic and acidic residues" evidence="3">
    <location>
        <begin position="4593"/>
        <end position="4603"/>
    </location>
</feature>
<feature type="compositionally biased region" description="Polar residues" evidence="3">
    <location>
        <begin position="2027"/>
        <end position="2037"/>
    </location>
</feature>
<feature type="region of interest" description="Disordered" evidence="3">
    <location>
        <begin position="1800"/>
        <end position="1829"/>
    </location>
</feature>
<feature type="compositionally biased region" description="Basic residues" evidence="3">
    <location>
        <begin position="2737"/>
        <end position="2750"/>
    </location>
</feature>
<feature type="compositionally biased region" description="Basic and acidic residues" evidence="3">
    <location>
        <begin position="2880"/>
        <end position="2892"/>
    </location>
</feature>
<feature type="region of interest" description="Disordered" evidence="3">
    <location>
        <begin position="3540"/>
        <end position="3594"/>
    </location>
</feature>
<feature type="region of interest" description="Disordered" evidence="3">
    <location>
        <begin position="2664"/>
        <end position="2783"/>
    </location>
</feature>
<feature type="compositionally biased region" description="Basic and acidic residues" evidence="3">
    <location>
        <begin position="632"/>
        <end position="677"/>
    </location>
</feature>
<feature type="compositionally biased region" description="Acidic residues" evidence="3">
    <location>
        <begin position="2670"/>
        <end position="2679"/>
    </location>
</feature>
<feature type="compositionally biased region" description="Basic and acidic residues" evidence="3">
    <location>
        <begin position="2948"/>
        <end position="2972"/>
    </location>
</feature>
<evidence type="ECO:0000256" key="1">
    <source>
        <dbReference type="PROSITE-ProRule" id="PRU00042"/>
    </source>
</evidence>
<feature type="region of interest" description="Disordered" evidence="3">
    <location>
        <begin position="1967"/>
        <end position="2040"/>
    </location>
</feature>
<feature type="compositionally biased region" description="Basic and acidic residues" evidence="3">
    <location>
        <begin position="2999"/>
        <end position="3009"/>
    </location>
</feature>
<dbReference type="SMART" id="SM00384">
    <property type="entry name" value="AT_hook"/>
    <property type="match status" value="3"/>
</dbReference>
<feature type="compositionally biased region" description="Low complexity" evidence="3">
    <location>
        <begin position="2770"/>
        <end position="2782"/>
    </location>
</feature>
<evidence type="ECO:0000259" key="4">
    <source>
        <dbReference type="PROSITE" id="PS50157"/>
    </source>
</evidence>
<feature type="compositionally biased region" description="Basic and acidic residues" evidence="3">
    <location>
        <begin position="3544"/>
        <end position="3555"/>
    </location>
</feature>
<feature type="region of interest" description="Disordered" evidence="3">
    <location>
        <begin position="3667"/>
        <end position="3744"/>
    </location>
</feature>